<evidence type="ECO:0000313" key="5">
    <source>
        <dbReference type="EMBL" id="GAA2210483.1"/>
    </source>
</evidence>
<dbReference type="PANTHER" id="PTHR10157">
    <property type="entry name" value="DOPAMINE BETA HYDROXYLASE RELATED"/>
    <property type="match status" value="1"/>
</dbReference>
<evidence type="ECO:0000256" key="3">
    <source>
        <dbReference type="SAM" id="SignalP"/>
    </source>
</evidence>
<comment type="caution">
    <text evidence="5">The sequence shown here is derived from an EMBL/GenBank/DDBJ whole genome shotgun (WGS) entry which is preliminary data.</text>
</comment>
<evidence type="ECO:0000256" key="2">
    <source>
        <dbReference type="SAM" id="MobiDB-lite"/>
    </source>
</evidence>
<proteinExistence type="predicted"/>
<keyword evidence="1" id="KW-1015">Disulfide bond</keyword>
<dbReference type="RefSeq" id="WP_344481387.1">
    <property type="nucleotide sequence ID" value="NZ_BAAAQX010000016.1"/>
</dbReference>
<dbReference type="InterPro" id="IPR008977">
    <property type="entry name" value="PHM/PNGase_F_dom_sf"/>
</dbReference>
<gene>
    <name evidence="5" type="ORF">GCM10009850_059420</name>
</gene>
<dbReference type="Gene3D" id="2.60.120.310">
    <property type="entry name" value="Copper type II, ascorbate-dependent monooxygenase, N-terminal domain"/>
    <property type="match status" value="1"/>
</dbReference>
<dbReference type="InterPro" id="IPR000945">
    <property type="entry name" value="DBH-like"/>
</dbReference>
<dbReference type="InterPro" id="IPR014784">
    <property type="entry name" value="Cu2_ascorb_mOase-like_C"/>
</dbReference>
<feature type="region of interest" description="Disordered" evidence="2">
    <location>
        <begin position="26"/>
        <end position="66"/>
    </location>
</feature>
<dbReference type="InterPro" id="IPR036939">
    <property type="entry name" value="Cu2_ascorb_mOase_N_sf"/>
</dbReference>
<feature type="signal peptide" evidence="3">
    <location>
        <begin position="1"/>
        <end position="24"/>
    </location>
</feature>
<dbReference type="SUPFAM" id="SSF49742">
    <property type="entry name" value="PHM/PNGase F"/>
    <property type="match status" value="2"/>
</dbReference>
<dbReference type="EMBL" id="BAAAQX010000016">
    <property type="protein sequence ID" value="GAA2210483.1"/>
    <property type="molecule type" value="Genomic_DNA"/>
</dbReference>
<dbReference type="InterPro" id="IPR024548">
    <property type="entry name" value="Cu2_monoox_C"/>
</dbReference>
<evidence type="ECO:0000259" key="4">
    <source>
        <dbReference type="Pfam" id="PF03712"/>
    </source>
</evidence>
<evidence type="ECO:0000313" key="6">
    <source>
        <dbReference type="Proteomes" id="UP001499843"/>
    </source>
</evidence>
<keyword evidence="3" id="KW-0732">Signal</keyword>
<organism evidence="5 6">
    <name type="scientific">Nonomuraea monospora</name>
    <dbReference type="NCBI Taxonomy" id="568818"/>
    <lineage>
        <taxon>Bacteria</taxon>
        <taxon>Bacillati</taxon>
        <taxon>Actinomycetota</taxon>
        <taxon>Actinomycetes</taxon>
        <taxon>Streptosporangiales</taxon>
        <taxon>Streptosporangiaceae</taxon>
        <taxon>Nonomuraea</taxon>
    </lineage>
</organism>
<accession>A0ABN3CMV2</accession>
<feature type="domain" description="Copper type II ascorbate-dependent monooxygenase C-terminal" evidence="4">
    <location>
        <begin position="291"/>
        <end position="385"/>
    </location>
</feature>
<dbReference type="Proteomes" id="UP001499843">
    <property type="component" value="Unassembled WGS sequence"/>
</dbReference>
<dbReference type="Pfam" id="PF03712">
    <property type="entry name" value="Cu2_monoox_C"/>
    <property type="match status" value="1"/>
</dbReference>
<keyword evidence="6" id="KW-1185">Reference proteome</keyword>
<reference evidence="5 6" key="1">
    <citation type="journal article" date="2019" name="Int. J. Syst. Evol. Microbiol.">
        <title>The Global Catalogue of Microorganisms (GCM) 10K type strain sequencing project: providing services to taxonomists for standard genome sequencing and annotation.</title>
        <authorList>
            <consortium name="The Broad Institute Genomics Platform"/>
            <consortium name="The Broad Institute Genome Sequencing Center for Infectious Disease"/>
            <person name="Wu L."/>
            <person name="Ma J."/>
        </authorList>
    </citation>
    <scope>NUCLEOTIDE SEQUENCE [LARGE SCALE GENOMIC DNA]</scope>
    <source>
        <strain evidence="5 6">JCM 16114</strain>
    </source>
</reference>
<evidence type="ECO:0000256" key="1">
    <source>
        <dbReference type="ARBA" id="ARBA00023157"/>
    </source>
</evidence>
<sequence length="394" mass="41895">MTRFARIAAALGAALLLASCGVAAEPPAASPGQATASPGHSGHATDSPGHSGHATEPAPAASPLRPGERFVNLSMAEPYTPGPPNGGTDDYRCFLVDPKLTGRVSLTGAQFEPQNTAIVHHAIFFRLSPEQAARVRAVDDSSPGQGWSCFGDAGIGDASWVAHWAPGSKESLLDPRYGYDLPPGSSLIMQVHYNLLNVKGEPGTDRSGIRLRVTDRQLEPLETGLYFAPVELPCTPEESGPLCEREAAVRDVGKRFGEDSLTQVRLLEQYCGPVEAGPTQHCDVPVGSPFTVHALAGHMHLLGRAVKIELNPGTAKARTLLDVPEYNFDDQSLRLLPEPVDVREGDVVRVTCTHDAGLRALLPELRGTPPRYVVWGDGTSDEMCLGIAITSAPE</sequence>
<dbReference type="PROSITE" id="PS51257">
    <property type="entry name" value="PROKAR_LIPOPROTEIN"/>
    <property type="match status" value="1"/>
</dbReference>
<name>A0ABN3CMV2_9ACTN</name>
<protein>
    <recommendedName>
        <fullName evidence="4">Copper type II ascorbate-dependent monooxygenase C-terminal domain-containing protein</fullName>
    </recommendedName>
</protein>
<feature type="chain" id="PRO_5046143221" description="Copper type II ascorbate-dependent monooxygenase C-terminal domain-containing protein" evidence="3">
    <location>
        <begin position="25"/>
        <end position="394"/>
    </location>
</feature>
<dbReference type="PANTHER" id="PTHR10157:SF23">
    <property type="entry name" value="MOXD1 HOMOLOG 1"/>
    <property type="match status" value="1"/>
</dbReference>
<dbReference type="Gene3D" id="2.60.120.230">
    <property type="match status" value="1"/>
</dbReference>